<gene>
    <name evidence="5" type="ORF">Pan181_06540</name>
</gene>
<dbReference type="EC" id="3.5.1.4" evidence="5"/>
<sequence precursor="true">MKNVRVFLSQVSASLSIVLVIALASPVLAAEPSSDASDAERAASPIETLRVASCQFPVGSDIASNGEWIRRYMRQAKEADAHLLHTSEASLSGYAGVDFRDFQDFDWTTLREETRKIRNLSKELGLWIVLGSAHYLDAETKPTNCLYLINPQGEIVDRYDKSMCTGRDQDSYTAGNRLVTRTINGVKVGLAICYDGCWPQIYAAYHQQGVTVMLHSFHNARSGGPNCLDDLVIRQVPTRCSDYRMWAVANNSSAPYSHWASFVARPDSTITGQLEQNKPGMLVHEFPDGLSEGGWYHNFQPMLPRDDERFTNGTPSSHPRQLDPTCEP</sequence>
<evidence type="ECO:0000313" key="5">
    <source>
        <dbReference type="EMBL" id="QDU54472.1"/>
    </source>
</evidence>
<feature type="signal peptide" evidence="3">
    <location>
        <begin position="1"/>
        <end position="29"/>
    </location>
</feature>
<keyword evidence="3" id="KW-0732">Signal</keyword>
<evidence type="ECO:0000313" key="6">
    <source>
        <dbReference type="Proteomes" id="UP000315750"/>
    </source>
</evidence>
<dbReference type="CDD" id="cd07197">
    <property type="entry name" value="nitrilase"/>
    <property type="match status" value="1"/>
</dbReference>
<protein>
    <submittedName>
        <fullName evidence="5">Aliphatic amidase</fullName>
        <ecNumber evidence="5">3.5.1.4</ecNumber>
    </submittedName>
</protein>
<keyword evidence="6" id="KW-1185">Reference proteome</keyword>
<dbReference type="AlphaFoldDB" id="A0A518AIC3"/>
<organism evidence="5 6">
    <name type="scientific">Aeoliella mucimassa</name>
    <dbReference type="NCBI Taxonomy" id="2527972"/>
    <lineage>
        <taxon>Bacteria</taxon>
        <taxon>Pseudomonadati</taxon>
        <taxon>Planctomycetota</taxon>
        <taxon>Planctomycetia</taxon>
        <taxon>Pirellulales</taxon>
        <taxon>Lacipirellulaceae</taxon>
        <taxon>Aeoliella</taxon>
    </lineage>
</organism>
<dbReference type="GO" id="GO:0004040">
    <property type="term" value="F:amidase activity"/>
    <property type="evidence" value="ECO:0007669"/>
    <property type="project" value="UniProtKB-EC"/>
</dbReference>
<dbReference type="KEGG" id="amuc:Pan181_06540"/>
<dbReference type="PANTHER" id="PTHR43674:SF16">
    <property type="entry name" value="CARBON-NITROGEN FAMILY, PUTATIVE (AFU_ORTHOLOGUE AFUA_5G02350)-RELATED"/>
    <property type="match status" value="1"/>
</dbReference>
<feature type="chain" id="PRO_5022236557" evidence="3">
    <location>
        <begin position="30"/>
        <end position="328"/>
    </location>
</feature>
<evidence type="ECO:0000259" key="4">
    <source>
        <dbReference type="PROSITE" id="PS50263"/>
    </source>
</evidence>
<dbReference type="Pfam" id="PF00795">
    <property type="entry name" value="CN_hydrolase"/>
    <property type="match status" value="1"/>
</dbReference>
<reference evidence="5 6" key="1">
    <citation type="submission" date="2019-02" db="EMBL/GenBank/DDBJ databases">
        <title>Deep-cultivation of Planctomycetes and their phenomic and genomic characterization uncovers novel biology.</title>
        <authorList>
            <person name="Wiegand S."/>
            <person name="Jogler M."/>
            <person name="Boedeker C."/>
            <person name="Pinto D."/>
            <person name="Vollmers J."/>
            <person name="Rivas-Marin E."/>
            <person name="Kohn T."/>
            <person name="Peeters S.H."/>
            <person name="Heuer A."/>
            <person name="Rast P."/>
            <person name="Oberbeckmann S."/>
            <person name="Bunk B."/>
            <person name="Jeske O."/>
            <person name="Meyerdierks A."/>
            <person name="Storesund J.E."/>
            <person name="Kallscheuer N."/>
            <person name="Luecker S."/>
            <person name="Lage O.M."/>
            <person name="Pohl T."/>
            <person name="Merkel B.J."/>
            <person name="Hornburger P."/>
            <person name="Mueller R.-W."/>
            <person name="Bruemmer F."/>
            <person name="Labrenz M."/>
            <person name="Spormann A.M."/>
            <person name="Op den Camp H."/>
            <person name="Overmann J."/>
            <person name="Amann R."/>
            <person name="Jetten M.S.M."/>
            <person name="Mascher T."/>
            <person name="Medema M.H."/>
            <person name="Devos D.P."/>
            <person name="Kaster A.-K."/>
            <person name="Ovreas L."/>
            <person name="Rohde M."/>
            <person name="Galperin M.Y."/>
            <person name="Jogler C."/>
        </authorList>
    </citation>
    <scope>NUCLEOTIDE SEQUENCE [LARGE SCALE GENOMIC DNA]</scope>
    <source>
        <strain evidence="5 6">Pan181</strain>
    </source>
</reference>
<dbReference type="SUPFAM" id="SSF56317">
    <property type="entry name" value="Carbon-nitrogen hydrolase"/>
    <property type="match status" value="1"/>
</dbReference>
<name>A0A518AIC3_9BACT</name>
<dbReference type="InterPro" id="IPR003010">
    <property type="entry name" value="C-N_Hydrolase"/>
</dbReference>
<dbReference type="Gene3D" id="3.60.110.10">
    <property type="entry name" value="Carbon-nitrogen hydrolase"/>
    <property type="match status" value="1"/>
</dbReference>
<evidence type="ECO:0000256" key="3">
    <source>
        <dbReference type="SAM" id="SignalP"/>
    </source>
</evidence>
<dbReference type="EMBL" id="CP036278">
    <property type="protein sequence ID" value="QDU54472.1"/>
    <property type="molecule type" value="Genomic_DNA"/>
</dbReference>
<evidence type="ECO:0000256" key="1">
    <source>
        <dbReference type="ARBA" id="ARBA00022801"/>
    </source>
</evidence>
<proteinExistence type="predicted"/>
<dbReference type="InterPro" id="IPR036526">
    <property type="entry name" value="C-N_Hydrolase_sf"/>
</dbReference>
<dbReference type="PANTHER" id="PTHR43674">
    <property type="entry name" value="NITRILASE C965.09-RELATED"/>
    <property type="match status" value="1"/>
</dbReference>
<feature type="domain" description="CN hydrolase" evidence="4">
    <location>
        <begin position="49"/>
        <end position="288"/>
    </location>
</feature>
<dbReference type="PROSITE" id="PS50263">
    <property type="entry name" value="CN_HYDROLASE"/>
    <property type="match status" value="1"/>
</dbReference>
<keyword evidence="1 5" id="KW-0378">Hydrolase</keyword>
<dbReference type="OrthoDB" id="2826359at2"/>
<dbReference type="InterPro" id="IPR050345">
    <property type="entry name" value="Aliph_Amidase/BUP"/>
</dbReference>
<feature type="region of interest" description="Disordered" evidence="2">
    <location>
        <begin position="304"/>
        <end position="328"/>
    </location>
</feature>
<dbReference type="Proteomes" id="UP000315750">
    <property type="component" value="Chromosome"/>
</dbReference>
<accession>A0A518AIC3</accession>
<evidence type="ECO:0000256" key="2">
    <source>
        <dbReference type="SAM" id="MobiDB-lite"/>
    </source>
</evidence>